<gene>
    <name evidence="3" type="ORF">BV898_17207</name>
</gene>
<feature type="compositionally biased region" description="Low complexity" evidence="1">
    <location>
        <begin position="360"/>
        <end position="381"/>
    </location>
</feature>
<comment type="caution">
    <text evidence="3">The sequence shown here is derived from an EMBL/GenBank/DDBJ whole genome shotgun (WGS) entry which is preliminary data.</text>
</comment>
<feature type="region of interest" description="Disordered" evidence="1">
    <location>
        <begin position="261"/>
        <end position="307"/>
    </location>
</feature>
<proteinExistence type="predicted"/>
<feature type="compositionally biased region" description="Polar residues" evidence="1">
    <location>
        <begin position="223"/>
        <end position="236"/>
    </location>
</feature>
<feature type="compositionally biased region" description="Low complexity" evidence="1">
    <location>
        <begin position="408"/>
        <end position="457"/>
    </location>
</feature>
<protein>
    <submittedName>
        <fullName evidence="3">Uncharacterized protein</fullName>
    </submittedName>
</protein>
<keyword evidence="2" id="KW-0732">Signal</keyword>
<sequence>MALWKACILLSGGWAYVVLAGHEAGKRGGNYIDQGNAYGADSRGSAVQYGMGQGLGAPNNGYGSWGSQQPVAPQQQGYPQKSGYDGGTNGFTQEDYQGSGRYQVRPPYTGGDDSGNGPYQSSQSYDQRPEKPAYASQNSYDQAPVNTYQENAPARQNAAPAYNAPDDGGPAPSFYGDNLPAHTPHLGRWTSELLHSNHQQSAYQSAPAPPEVPYPSPAPVPYQNSAPTSVSYQNNAPAPVPYQNPAPISVSYQNAVSAPVPYQNAAPQPQSAPQPLPYSEPVQYGTKQFDEPSTYAHGNGQGGSQTSGAGITVFGLISSSNSGRGSGARSISNSRQETNAVDFESNDRDESDKSGYGKKAVPAQQPAYQRPAPQPVYQVPAPQPQSVYQKVVPVHQPVYQKPTPAPRPVYQQPAPAPQPVYQNPAPAPAPTYQKPAPAVPQPVYQQAVPQPAYQKAAPAPKPVYQQPVYTYAAPVPKPTYDSKPYQLPNKPALVYVATTEAYDDDDDDETEAPVYTTPRPYVVIATPKPYQAVVPYQAPKTQVYYTATTARYIPMYTAAKRTTEAYDDDDDDTTDAPAYPRPTTTRAPPKVAYPQEEVKDTAVQEYLHLVRRPTTPRRRTVFDRRRR</sequence>
<evidence type="ECO:0000256" key="2">
    <source>
        <dbReference type="SAM" id="SignalP"/>
    </source>
</evidence>
<feature type="compositionally biased region" description="Basic and acidic residues" evidence="1">
    <location>
        <begin position="345"/>
        <end position="355"/>
    </location>
</feature>
<name>A0A9X6NN89_HYPEX</name>
<dbReference type="Proteomes" id="UP000192578">
    <property type="component" value="Unassembled WGS sequence"/>
</dbReference>
<feature type="compositionally biased region" description="Low complexity" evidence="1">
    <location>
        <begin position="320"/>
        <end position="335"/>
    </location>
</feature>
<feature type="region of interest" description="Disordered" evidence="1">
    <location>
        <begin position="320"/>
        <end position="381"/>
    </location>
</feature>
<feature type="region of interest" description="Disordered" evidence="1">
    <location>
        <begin position="60"/>
        <end position="138"/>
    </location>
</feature>
<reference evidence="4" key="1">
    <citation type="submission" date="2017-01" db="EMBL/GenBank/DDBJ databases">
        <title>Comparative genomics of anhydrobiosis in the tardigrade Hypsibius dujardini.</title>
        <authorList>
            <person name="Yoshida Y."/>
            <person name="Koutsovoulos G."/>
            <person name="Laetsch D."/>
            <person name="Stevens L."/>
            <person name="Kumar S."/>
            <person name="Horikawa D."/>
            <person name="Ishino K."/>
            <person name="Komine S."/>
            <person name="Tomita M."/>
            <person name="Blaxter M."/>
            <person name="Arakawa K."/>
        </authorList>
    </citation>
    <scope>NUCLEOTIDE SEQUENCE [LARGE SCALE GENOMIC DNA]</scope>
    <source>
        <strain evidence="4">Z151</strain>
    </source>
</reference>
<feature type="region of interest" description="Disordered" evidence="1">
    <location>
        <begin position="398"/>
        <end position="457"/>
    </location>
</feature>
<accession>A0A9X6NN89</accession>
<feature type="compositionally biased region" description="Pro residues" evidence="1">
    <location>
        <begin position="207"/>
        <end position="220"/>
    </location>
</feature>
<dbReference type="AlphaFoldDB" id="A0A9X6NN89"/>
<dbReference type="EMBL" id="MTYJ01000285">
    <property type="protein sequence ID" value="OWA52764.1"/>
    <property type="molecule type" value="Genomic_DNA"/>
</dbReference>
<feature type="compositionally biased region" description="Polar residues" evidence="1">
    <location>
        <begin position="61"/>
        <end position="79"/>
    </location>
</feature>
<feature type="signal peptide" evidence="2">
    <location>
        <begin position="1"/>
        <end position="20"/>
    </location>
</feature>
<evidence type="ECO:0000313" key="3">
    <source>
        <dbReference type="EMBL" id="OWA52764.1"/>
    </source>
</evidence>
<evidence type="ECO:0000256" key="1">
    <source>
        <dbReference type="SAM" id="MobiDB-lite"/>
    </source>
</evidence>
<feature type="compositionally biased region" description="Polar residues" evidence="1">
    <location>
        <begin position="117"/>
        <end position="126"/>
    </location>
</feature>
<organism evidence="3 4">
    <name type="scientific">Hypsibius exemplaris</name>
    <name type="common">Freshwater tardigrade</name>
    <dbReference type="NCBI Taxonomy" id="2072580"/>
    <lineage>
        <taxon>Eukaryota</taxon>
        <taxon>Metazoa</taxon>
        <taxon>Ecdysozoa</taxon>
        <taxon>Tardigrada</taxon>
        <taxon>Eutardigrada</taxon>
        <taxon>Parachela</taxon>
        <taxon>Hypsibioidea</taxon>
        <taxon>Hypsibiidae</taxon>
        <taxon>Hypsibius</taxon>
    </lineage>
</organism>
<feature type="region of interest" description="Disordered" evidence="1">
    <location>
        <begin position="152"/>
        <end position="182"/>
    </location>
</feature>
<feature type="region of interest" description="Disordered" evidence="1">
    <location>
        <begin position="562"/>
        <end position="592"/>
    </location>
</feature>
<feature type="compositionally biased region" description="Acidic residues" evidence="1">
    <location>
        <begin position="565"/>
        <end position="574"/>
    </location>
</feature>
<feature type="chain" id="PRO_5040748891" evidence="2">
    <location>
        <begin position="21"/>
        <end position="627"/>
    </location>
</feature>
<evidence type="ECO:0000313" key="4">
    <source>
        <dbReference type="Proteomes" id="UP000192578"/>
    </source>
</evidence>
<feature type="compositionally biased region" description="Low complexity" evidence="1">
    <location>
        <begin position="575"/>
        <end position="589"/>
    </location>
</feature>
<keyword evidence="4" id="KW-1185">Reference proteome</keyword>
<feature type="region of interest" description="Disordered" evidence="1">
    <location>
        <begin position="197"/>
        <end position="238"/>
    </location>
</feature>